<dbReference type="Gene3D" id="3.40.50.300">
    <property type="entry name" value="P-loop containing nucleotide triphosphate hydrolases"/>
    <property type="match status" value="1"/>
</dbReference>
<dbReference type="GO" id="GO:0005675">
    <property type="term" value="C:transcription factor TFIIH holo complex"/>
    <property type="evidence" value="ECO:0007669"/>
    <property type="project" value="TreeGrafter"/>
</dbReference>
<evidence type="ECO:0000313" key="5">
    <source>
        <dbReference type="EMBL" id="MBW0530861.1"/>
    </source>
</evidence>
<keyword evidence="6" id="KW-1185">Reference proteome</keyword>
<proteinExistence type="predicted"/>
<name>A0A9Q3I5S8_9BASI</name>
<dbReference type="GO" id="GO:0097550">
    <property type="term" value="C:transcription preinitiation complex"/>
    <property type="evidence" value="ECO:0007669"/>
    <property type="project" value="TreeGrafter"/>
</dbReference>
<dbReference type="PANTHER" id="PTHR11274:SF0">
    <property type="entry name" value="GENERAL TRANSCRIPTION AND DNA REPAIR FACTOR IIH HELICASE SUBUNIT XPB"/>
    <property type="match status" value="1"/>
</dbReference>
<dbReference type="EMBL" id="AVOT02036371">
    <property type="protein sequence ID" value="MBW0530861.1"/>
    <property type="molecule type" value="Genomic_DNA"/>
</dbReference>
<keyword evidence="1" id="KW-0547">Nucleotide-binding</keyword>
<comment type="caution">
    <text evidence="5">The sequence shown here is derived from an EMBL/GenBank/DDBJ whole genome shotgun (WGS) entry which is preliminary data.</text>
</comment>
<evidence type="ECO:0000313" key="6">
    <source>
        <dbReference type="Proteomes" id="UP000765509"/>
    </source>
</evidence>
<dbReference type="GO" id="GO:0005524">
    <property type="term" value="F:ATP binding"/>
    <property type="evidence" value="ECO:0007669"/>
    <property type="project" value="UniProtKB-KW"/>
</dbReference>
<dbReference type="OrthoDB" id="10262986at2759"/>
<evidence type="ECO:0000256" key="2">
    <source>
        <dbReference type="ARBA" id="ARBA00022801"/>
    </source>
</evidence>
<dbReference type="SUPFAM" id="SSF52540">
    <property type="entry name" value="P-loop containing nucleoside triphosphate hydrolases"/>
    <property type="match status" value="1"/>
</dbReference>
<keyword evidence="4" id="KW-0067">ATP-binding</keyword>
<dbReference type="Proteomes" id="UP000765509">
    <property type="component" value="Unassembled WGS sequence"/>
</dbReference>
<reference evidence="5" key="1">
    <citation type="submission" date="2021-03" db="EMBL/GenBank/DDBJ databases">
        <title>Draft genome sequence of rust myrtle Austropuccinia psidii MF-1, a brazilian biotype.</title>
        <authorList>
            <person name="Quecine M.C."/>
            <person name="Pachon D.M.R."/>
            <person name="Bonatelli M.L."/>
            <person name="Correr F.H."/>
            <person name="Franceschini L.M."/>
            <person name="Leite T.F."/>
            <person name="Margarido G.R.A."/>
            <person name="Almeida C.A."/>
            <person name="Ferrarezi J.A."/>
            <person name="Labate C.A."/>
        </authorList>
    </citation>
    <scope>NUCLEOTIDE SEQUENCE</scope>
    <source>
        <strain evidence="5">MF-1</strain>
    </source>
</reference>
<gene>
    <name evidence="5" type="ORF">O181_070576</name>
</gene>
<keyword evidence="2" id="KW-0378">Hydrolase</keyword>
<organism evidence="5 6">
    <name type="scientific">Austropuccinia psidii MF-1</name>
    <dbReference type="NCBI Taxonomy" id="1389203"/>
    <lineage>
        <taxon>Eukaryota</taxon>
        <taxon>Fungi</taxon>
        <taxon>Dikarya</taxon>
        <taxon>Basidiomycota</taxon>
        <taxon>Pucciniomycotina</taxon>
        <taxon>Pucciniomycetes</taxon>
        <taxon>Pucciniales</taxon>
        <taxon>Sphaerophragmiaceae</taxon>
        <taxon>Austropuccinia</taxon>
    </lineage>
</organism>
<keyword evidence="3" id="KW-0347">Helicase</keyword>
<dbReference type="PANTHER" id="PTHR11274">
    <property type="entry name" value="RAD25/XP-B DNA REPAIR HELICASE"/>
    <property type="match status" value="1"/>
</dbReference>
<dbReference type="GO" id="GO:0043138">
    <property type="term" value="F:3'-5' DNA helicase activity"/>
    <property type="evidence" value="ECO:0007669"/>
    <property type="project" value="TreeGrafter"/>
</dbReference>
<dbReference type="GO" id="GO:0006367">
    <property type="term" value="P:transcription initiation at RNA polymerase II promoter"/>
    <property type="evidence" value="ECO:0007669"/>
    <property type="project" value="TreeGrafter"/>
</dbReference>
<evidence type="ECO:0008006" key="7">
    <source>
        <dbReference type="Google" id="ProtNLM"/>
    </source>
</evidence>
<protein>
    <recommendedName>
        <fullName evidence="7">Helicase/UvrB N-terminal domain-containing protein</fullName>
    </recommendedName>
</protein>
<dbReference type="AlphaFoldDB" id="A0A9Q3I5S8"/>
<dbReference type="InterPro" id="IPR027417">
    <property type="entry name" value="P-loop_NTPase"/>
</dbReference>
<dbReference type="GO" id="GO:0000112">
    <property type="term" value="C:nucleotide-excision repair factor 3 complex"/>
    <property type="evidence" value="ECO:0007669"/>
    <property type="project" value="TreeGrafter"/>
</dbReference>
<evidence type="ECO:0000256" key="4">
    <source>
        <dbReference type="ARBA" id="ARBA00022840"/>
    </source>
</evidence>
<sequence>MHRRSAFHRINVIRIDYLVLEEYNFQNDTVNATLEIYLKPATQIRSYQEKSLSKMFGNGRARSGIIVLPCGAGKTLSGITAASTICKLVSSLCTSGVSVMQWRQQFLMWSNIQDRQISVFWLNKRESLPDLRVSWYQLTQWLLTEQNAHMIPKK</sequence>
<dbReference type="InterPro" id="IPR050615">
    <property type="entry name" value="ATP-dep_DNA_Helicase"/>
</dbReference>
<dbReference type="GO" id="GO:0016787">
    <property type="term" value="F:hydrolase activity"/>
    <property type="evidence" value="ECO:0007669"/>
    <property type="project" value="UniProtKB-KW"/>
</dbReference>
<accession>A0A9Q3I5S8</accession>
<evidence type="ECO:0000256" key="3">
    <source>
        <dbReference type="ARBA" id="ARBA00022806"/>
    </source>
</evidence>
<evidence type="ECO:0000256" key="1">
    <source>
        <dbReference type="ARBA" id="ARBA00022741"/>
    </source>
</evidence>